<dbReference type="InterPro" id="IPR001753">
    <property type="entry name" value="Enoyl-CoA_hydra/iso"/>
</dbReference>
<dbReference type="STRING" id="869210.Marky_1280"/>
<organism evidence="3 4">
    <name type="scientific">Marinithermus hydrothermalis (strain DSM 14884 / JCM 11576 / T1)</name>
    <dbReference type="NCBI Taxonomy" id="869210"/>
    <lineage>
        <taxon>Bacteria</taxon>
        <taxon>Thermotogati</taxon>
        <taxon>Deinococcota</taxon>
        <taxon>Deinococci</taxon>
        <taxon>Thermales</taxon>
        <taxon>Thermaceae</taxon>
        <taxon>Marinithermus</taxon>
    </lineage>
</organism>
<dbReference type="Gene3D" id="1.10.12.10">
    <property type="entry name" value="Lyase 2-enoyl-coa Hydratase, Chain A, domain 2"/>
    <property type="match status" value="1"/>
</dbReference>
<dbReference type="SUPFAM" id="SSF52096">
    <property type="entry name" value="ClpP/crotonase"/>
    <property type="match status" value="1"/>
</dbReference>
<evidence type="ECO:0000256" key="2">
    <source>
        <dbReference type="RuleBase" id="RU003707"/>
    </source>
</evidence>
<gene>
    <name evidence="3" type="ordered locus">Marky_1280</name>
</gene>
<dbReference type="eggNOG" id="COG1024">
    <property type="taxonomic scope" value="Bacteria"/>
</dbReference>
<dbReference type="Gene3D" id="3.90.226.10">
    <property type="entry name" value="2-enoyl-CoA Hydratase, Chain A, domain 1"/>
    <property type="match status" value="1"/>
</dbReference>
<dbReference type="InterPro" id="IPR014748">
    <property type="entry name" value="Enoyl-CoA_hydra_C"/>
</dbReference>
<dbReference type="AlphaFoldDB" id="F2NK49"/>
<dbReference type="GO" id="GO:0003824">
    <property type="term" value="F:catalytic activity"/>
    <property type="evidence" value="ECO:0007669"/>
    <property type="project" value="InterPro"/>
</dbReference>
<evidence type="ECO:0000313" key="4">
    <source>
        <dbReference type="Proteomes" id="UP000007030"/>
    </source>
</evidence>
<dbReference type="HOGENOM" id="CLU_009834_7_2_0"/>
<comment type="similarity">
    <text evidence="1 2">Belongs to the enoyl-CoA hydratase/isomerase family.</text>
</comment>
<dbReference type="InterPro" id="IPR018376">
    <property type="entry name" value="Enoyl-CoA_hyd/isom_CS"/>
</dbReference>
<dbReference type="Proteomes" id="UP000007030">
    <property type="component" value="Chromosome"/>
</dbReference>
<evidence type="ECO:0000313" key="3">
    <source>
        <dbReference type="EMBL" id="AEB12020.1"/>
    </source>
</evidence>
<sequence length="254" mass="27450">MLQQALENGVLTLTLNRPESLNAFTSELLDALADALKEAGKNEAVRAVVITGAGRGFSAGQDLKEFQGREPAFRQHLRHYNRVIERIATLDKPVIAAVNGVAAGAGLSLALACDLRVASSAAVFITAFSRIALVPDSGMTYTLPRIVGYAKAYELLTLSPKLSAEEALALGLVNRVFPEAAFAEKARAFAEEIAQGPTKSYALIKRLLKKSAAATLEEVLEYEAYMQELTGRSEDHKEGVQAFLEKRAPEFKGR</sequence>
<evidence type="ECO:0000256" key="1">
    <source>
        <dbReference type="ARBA" id="ARBA00005254"/>
    </source>
</evidence>
<dbReference type="CDD" id="cd06558">
    <property type="entry name" value="crotonase-like"/>
    <property type="match status" value="1"/>
</dbReference>
<reference evidence="3 4" key="1">
    <citation type="journal article" date="2012" name="Stand. Genomic Sci.">
        <title>Complete genome sequence of the aerobic, heterotroph Marinithermus hydrothermalis type strain (T1(T)) from a deep-sea hydrothermal vent chimney.</title>
        <authorList>
            <person name="Copeland A."/>
            <person name="Gu W."/>
            <person name="Yasawong M."/>
            <person name="Lapidus A."/>
            <person name="Lucas S."/>
            <person name="Deshpande S."/>
            <person name="Pagani I."/>
            <person name="Tapia R."/>
            <person name="Cheng J.F."/>
            <person name="Goodwin L.A."/>
            <person name="Pitluck S."/>
            <person name="Liolios K."/>
            <person name="Ivanova N."/>
            <person name="Mavromatis K."/>
            <person name="Mikhailova N."/>
            <person name="Pati A."/>
            <person name="Chen A."/>
            <person name="Palaniappan K."/>
            <person name="Land M."/>
            <person name="Pan C."/>
            <person name="Brambilla E.M."/>
            <person name="Rohde M."/>
            <person name="Tindall B.J."/>
            <person name="Sikorski J."/>
            <person name="Goker M."/>
            <person name="Detter J.C."/>
            <person name="Bristow J."/>
            <person name="Eisen J.A."/>
            <person name="Markowitz V."/>
            <person name="Hugenholtz P."/>
            <person name="Kyrpides N.C."/>
            <person name="Klenk H.P."/>
            <person name="Woyke T."/>
        </authorList>
    </citation>
    <scope>NUCLEOTIDE SEQUENCE [LARGE SCALE GENOMIC DNA]</scope>
    <source>
        <strain evidence="4">DSM 14884 / JCM 11576 / T1</strain>
    </source>
</reference>
<dbReference type="PANTHER" id="PTHR43459:SF1">
    <property type="entry name" value="EG:BACN32G11.4 PROTEIN"/>
    <property type="match status" value="1"/>
</dbReference>
<dbReference type="OrthoDB" id="30646at2"/>
<dbReference type="InterPro" id="IPR029045">
    <property type="entry name" value="ClpP/crotonase-like_dom_sf"/>
</dbReference>
<dbReference type="EMBL" id="CP002630">
    <property type="protein sequence ID" value="AEB12020.1"/>
    <property type="molecule type" value="Genomic_DNA"/>
</dbReference>
<name>F2NK49_MARHT</name>
<dbReference type="PANTHER" id="PTHR43459">
    <property type="entry name" value="ENOYL-COA HYDRATASE"/>
    <property type="match status" value="1"/>
</dbReference>
<dbReference type="Pfam" id="PF00378">
    <property type="entry name" value="ECH_1"/>
    <property type="match status" value="1"/>
</dbReference>
<dbReference type="RefSeq" id="WP_013704067.1">
    <property type="nucleotide sequence ID" value="NC_015387.1"/>
</dbReference>
<dbReference type="KEGG" id="mhd:Marky_1280"/>
<accession>F2NK49</accession>
<dbReference type="PROSITE" id="PS00166">
    <property type="entry name" value="ENOYL_COA_HYDRATASE"/>
    <property type="match status" value="1"/>
</dbReference>
<proteinExistence type="inferred from homology"/>
<protein>
    <submittedName>
        <fullName evidence="3">Enoyl-CoA hydratase/isomerase</fullName>
    </submittedName>
</protein>
<keyword evidence="4" id="KW-1185">Reference proteome</keyword>